<organism evidence="2 3">
    <name type="scientific">Hydrogenibacillus schlegelii</name>
    <name type="common">Bacillus schlegelii</name>
    <dbReference type="NCBI Taxonomy" id="1484"/>
    <lineage>
        <taxon>Bacteria</taxon>
        <taxon>Bacillati</taxon>
        <taxon>Bacillota</taxon>
        <taxon>Bacilli</taxon>
        <taxon>Bacillales</taxon>
        <taxon>Bacillales Family X. Incertae Sedis</taxon>
        <taxon>Hydrogenibacillus</taxon>
    </lineage>
</organism>
<evidence type="ECO:0000256" key="1">
    <source>
        <dbReference type="SAM" id="Phobius"/>
    </source>
</evidence>
<sequence>MKLSVFGPFGVVDFFLFLFGSLFFVGLGALLPPFPVGGELKPVLGRIYVALPVLILFVFFVARDGETKQPLHRALLYRFRLRRPAEYRREG</sequence>
<protein>
    <submittedName>
        <fullName evidence="2">Uncharacterized protein</fullName>
    </submittedName>
</protein>
<proteinExistence type="predicted"/>
<keyword evidence="1" id="KW-0472">Membrane</keyword>
<dbReference type="EMBL" id="PEBV01000030">
    <property type="protein sequence ID" value="PTQ52223.1"/>
    <property type="molecule type" value="Genomic_DNA"/>
</dbReference>
<feature type="transmembrane region" description="Helical" evidence="1">
    <location>
        <begin position="43"/>
        <end position="62"/>
    </location>
</feature>
<keyword evidence="1" id="KW-0812">Transmembrane</keyword>
<dbReference type="RefSeq" id="WP_273000474.1">
    <property type="nucleotide sequence ID" value="NZ_PEBV01000030.1"/>
</dbReference>
<comment type="caution">
    <text evidence="2">The sequence shown here is derived from an EMBL/GenBank/DDBJ whole genome shotgun (WGS) entry which is preliminary data.</text>
</comment>
<gene>
    <name evidence="2" type="ORF">HSCHL_0694</name>
</gene>
<evidence type="ECO:0000313" key="2">
    <source>
        <dbReference type="EMBL" id="PTQ52223.1"/>
    </source>
</evidence>
<evidence type="ECO:0000313" key="3">
    <source>
        <dbReference type="Proteomes" id="UP000244180"/>
    </source>
</evidence>
<keyword evidence="1" id="KW-1133">Transmembrane helix</keyword>
<feature type="transmembrane region" description="Helical" evidence="1">
    <location>
        <begin position="12"/>
        <end position="31"/>
    </location>
</feature>
<reference evidence="2 3" key="1">
    <citation type="submission" date="2017-08" db="EMBL/GenBank/DDBJ databases">
        <title>Burning lignite coal seam in the remote Altai Mountains harbors a hydrogen-driven thermophilic microbial community.</title>
        <authorList>
            <person name="Kadnikov V.V."/>
            <person name="Mardanov A.V."/>
            <person name="Ivasenko D."/>
            <person name="Beletsky A.V."/>
            <person name="Karnachuk O.V."/>
            <person name="Ravin N.V."/>
        </authorList>
    </citation>
    <scope>NUCLEOTIDE SEQUENCE [LARGE SCALE GENOMIC DNA]</scope>
    <source>
        <strain evidence="2">AL33</strain>
    </source>
</reference>
<accession>A0A2T5G7Q2</accession>
<name>A0A2T5G7Q2_HYDSH</name>
<dbReference type="Proteomes" id="UP000244180">
    <property type="component" value="Unassembled WGS sequence"/>
</dbReference>
<dbReference type="AlphaFoldDB" id="A0A2T5G7Q2"/>